<dbReference type="AlphaFoldDB" id="A0A4R5MF79"/>
<dbReference type="Proteomes" id="UP000295722">
    <property type="component" value="Unassembled WGS sequence"/>
</dbReference>
<dbReference type="RefSeq" id="WP_133192904.1">
    <property type="nucleotide sequence ID" value="NZ_JBHUCW010000015.1"/>
</dbReference>
<dbReference type="EMBL" id="SMRP01000001">
    <property type="protein sequence ID" value="TDG25852.1"/>
    <property type="molecule type" value="Genomic_DNA"/>
</dbReference>
<comment type="caution">
    <text evidence="2">The sequence shown here is derived from an EMBL/GenBank/DDBJ whole genome shotgun (WGS) entry which is preliminary data.</text>
</comment>
<evidence type="ECO:0000313" key="2">
    <source>
        <dbReference type="EMBL" id="TDG25852.1"/>
    </source>
</evidence>
<reference evidence="2 3" key="1">
    <citation type="submission" date="2019-03" db="EMBL/GenBank/DDBJ databases">
        <title>Paraburkholderia sp. 4M-K11, isolated from subtropical forest soil.</title>
        <authorList>
            <person name="Gao Z.-H."/>
            <person name="Qiu L.-H."/>
        </authorList>
    </citation>
    <scope>NUCLEOTIDE SEQUENCE [LARGE SCALE GENOMIC DNA]</scope>
    <source>
        <strain evidence="2 3">4M-K11</strain>
    </source>
</reference>
<proteinExistence type="predicted"/>
<name>A0A4R5MF79_9BURK</name>
<dbReference type="OrthoDB" id="8781631at2"/>
<accession>A0A4R5MF79</accession>
<protein>
    <submittedName>
        <fullName evidence="2">Uncharacterized protein</fullName>
    </submittedName>
</protein>
<gene>
    <name evidence="2" type="ORF">EYW47_00330</name>
</gene>
<keyword evidence="3" id="KW-1185">Reference proteome</keyword>
<sequence length="485" mass="52956">MPVDANIPLAVANPQELQQLAYRNQLAQMQVEQAQQAQQQNNALLGILKQPGALGDNGLPTPATIGRITQVNPEAGFKIQNQLATIEENKQRAISNSINQRLLGMNIADKQHDRLVDIATSAQQRYEDLVAGGTPKDEAARIVGRERNQAITDAQESGMLTSDQSRALQLPFDPNINKAFVTGSPQYKRVLDEQRQARQEKTQERRADIAEQREERQENLPVSDVGKLDYDLSRGKISQKDRDAAVQNKTKGFDPESVDAVVDQIGKYDMAPLASQALRSPWGQAVMSRLAEKYPQYDAKEFKNRQAAIGQFEYGKKGDTVRSLSVSLDHLDTLTQAGQALKNGNLQGFNRLAQTLAEQTGSAVPTNFEAAKSIVADEVVKGILGSGGGVGDREKAQAIFDKVKSPDQLAGAVAQVKQLLKGQLNGLKRQYEQSTGRDDFDRFLSPSARGLEGGAAKKIASKADYDALPSGTEFIAPDGSRRRKP</sequence>
<evidence type="ECO:0000313" key="3">
    <source>
        <dbReference type="Proteomes" id="UP000295722"/>
    </source>
</evidence>
<organism evidence="2 3">
    <name type="scientific">Paraburkholderia silviterrae</name>
    <dbReference type="NCBI Taxonomy" id="2528715"/>
    <lineage>
        <taxon>Bacteria</taxon>
        <taxon>Pseudomonadati</taxon>
        <taxon>Pseudomonadota</taxon>
        <taxon>Betaproteobacteria</taxon>
        <taxon>Burkholderiales</taxon>
        <taxon>Burkholderiaceae</taxon>
        <taxon>Paraburkholderia</taxon>
    </lineage>
</organism>
<feature type="compositionally biased region" description="Basic and acidic residues" evidence="1">
    <location>
        <begin position="192"/>
        <end position="218"/>
    </location>
</feature>
<feature type="region of interest" description="Disordered" evidence="1">
    <location>
        <begin position="192"/>
        <end position="225"/>
    </location>
</feature>
<evidence type="ECO:0000256" key="1">
    <source>
        <dbReference type="SAM" id="MobiDB-lite"/>
    </source>
</evidence>